<dbReference type="EMBL" id="JBBMFJ010000012">
    <property type="protein sequence ID" value="MEQ2562986.1"/>
    <property type="molecule type" value="Genomic_DNA"/>
</dbReference>
<evidence type="ECO:0000313" key="2">
    <source>
        <dbReference type="Proteomes" id="UP001437460"/>
    </source>
</evidence>
<dbReference type="Proteomes" id="UP001437460">
    <property type="component" value="Unassembled WGS sequence"/>
</dbReference>
<gene>
    <name evidence="1" type="ORF">WMO41_07390</name>
</gene>
<evidence type="ECO:0000313" key="1">
    <source>
        <dbReference type="EMBL" id="MEQ2562986.1"/>
    </source>
</evidence>
<sequence length="371" mass="42183">MALEHDTQVLAKQILEDLKPELILPSPYSIWDPSKMKFEVAGVTNPQSLAEMQALLVKKAFTVSDMYILRVIRMLGHADLLSICTVLVAEREKEERKAREEKRPARCIPKLDRRSLKERLDTLAMSGLVIVEKFQINETVYAYLKSAKSEAHQTRQIYSLTAHATYAFRTMLEADQQLRFDSKTIWLNEMTKIERANAGLLAAVFLKQKYMSKYIFSYRLKNVKGIEELPAIIDFKKEGVMPTRLVIFAVNFYTNERIVTEKDHSYYINSKVRGFCTALRAVIHETTGNGSTFAAIICEDAKGIQKVISMIQSIDEPLMKHCVFTTGTVLISRSALSKADVLPGCFVEPVFNTEKARWQIVGATGFYFLEA</sequence>
<keyword evidence="2" id="KW-1185">Reference proteome</keyword>
<reference evidence="1 2" key="1">
    <citation type="submission" date="2024-03" db="EMBL/GenBank/DDBJ databases">
        <title>Human intestinal bacterial collection.</title>
        <authorList>
            <person name="Pauvert C."/>
            <person name="Hitch T.C.A."/>
            <person name="Clavel T."/>
        </authorList>
    </citation>
    <scope>NUCLEOTIDE SEQUENCE [LARGE SCALE GENOMIC DNA]</scope>
    <source>
        <strain evidence="1 2">CLA-AP-H27</strain>
    </source>
</reference>
<dbReference type="RefSeq" id="WP_349229199.1">
    <property type="nucleotide sequence ID" value="NZ_JBBMFJ010000012.1"/>
</dbReference>
<proteinExistence type="predicted"/>
<name>A0ABV1HKY2_9FIRM</name>
<accession>A0ABV1HKY2</accession>
<organism evidence="1 2">
    <name type="scientific">Ventrimonas faecis</name>
    <dbReference type="NCBI Taxonomy" id="3133170"/>
    <lineage>
        <taxon>Bacteria</taxon>
        <taxon>Bacillati</taxon>
        <taxon>Bacillota</taxon>
        <taxon>Clostridia</taxon>
        <taxon>Lachnospirales</taxon>
        <taxon>Lachnospiraceae</taxon>
        <taxon>Ventrimonas</taxon>
    </lineage>
</organism>
<protein>
    <submittedName>
        <fullName evidence="1">Uncharacterized protein</fullName>
    </submittedName>
</protein>
<comment type="caution">
    <text evidence="1">The sequence shown here is derived from an EMBL/GenBank/DDBJ whole genome shotgun (WGS) entry which is preliminary data.</text>
</comment>